<gene>
    <name evidence="2" type="ORF">S01H1_59567</name>
</gene>
<protein>
    <submittedName>
        <fullName evidence="2">Uncharacterized protein</fullName>
    </submittedName>
</protein>
<feature type="region of interest" description="Disordered" evidence="1">
    <location>
        <begin position="1"/>
        <end position="27"/>
    </location>
</feature>
<feature type="region of interest" description="Disordered" evidence="1">
    <location>
        <begin position="63"/>
        <end position="90"/>
    </location>
</feature>
<feature type="non-terminal residue" evidence="2">
    <location>
        <position position="1"/>
    </location>
</feature>
<proteinExistence type="predicted"/>
<dbReference type="EMBL" id="BARS01038966">
    <property type="protein sequence ID" value="GAG14623.1"/>
    <property type="molecule type" value="Genomic_DNA"/>
</dbReference>
<organism evidence="2">
    <name type="scientific">marine sediment metagenome</name>
    <dbReference type="NCBI Taxonomy" id="412755"/>
    <lineage>
        <taxon>unclassified sequences</taxon>
        <taxon>metagenomes</taxon>
        <taxon>ecological metagenomes</taxon>
    </lineage>
</organism>
<sequence>SVGRGMRESAAKVKAAKRKPGGSNVGQYAGVAKKSFAGTAGGAPKGSYPINTKKRAESALRLAHNAPNPAGIRRAVYKKYPSLRPKGGKR</sequence>
<comment type="caution">
    <text evidence="2">The sequence shown here is derived from an EMBL/GenBank/DDBJ whole genome shotgun (WGS) entry which is preliminary data.</text>
</comment>
<dbReference type="AlphaFoldDB" id="X0VQ76"/>
<accession>X0VQ76</accession>
<feature type="compositionally biased region" description="Basic and acidic residues" evidence="1">
    <location>
        <begin position="1"/>
        <end position="11"/>
    </location>
</feature>
<reference evidence="2" key="1">
    <citation type="journal article" date="2014" name="Front. Microbiol.">
        <title>High frequency of phylogenetically diverse reductive dehalogenase-homologous genes in deep subseafloor sedimentary metagenomes.</title>
        <authorList>
            <person name="Kawai M."/>
            <person name="Futagami T."/>
            <person name="Toyoda A."/>
            <person name="Takaki Y."/>
            <person name="Nishi S."/>
            <person name="Hori S."/>
            <person name="Arai W."/>
            <person name="Tsubouchi T."/>
            <person name="Morono Y."/>
            <person name="Uchiyama I."/>
            <person name="Ito T."/>
            <person name="Fujiyama A."/>
            <person name="Inagaki F."/>
            <person name="Takami H."/>
        </authorList>
    </citation>
    <scope>NUCLEOTIDE SEQUENCE</scope>
    <source>
        <strain evidence="2">Expedition CK06-06</strain>
    </source>
</reference>
<evidence type="ECO:0000313" key="2">
    <source>
        <dbReference type="EMBL" id="GAG14623.1"/>
    </source>
</evidence>
<evidence type="ECO:0000256" key="1">
    <source>
        <dbReference type="SAM" id="MobiDB-lite"/>
    </source>
</evidence>
<name>X0VQ76_9ZZZZ</name>